<keyword evidence="3" id="KW-0809">Transit peptide</keyword>
<feature type="compositionally biased region" description="Pro residues" evidence="10">
    <location>
        <begin position="659"/>
        <end position="683"/>
    </location>
</feature>
<dbReference type="Pfam" id="PF14943">
    <property type="entry name" value="MRP-S26"/>
    <property type="match status" value="1"/>
</dbReference>
<dbReference type="WBParaSite" id="SMUV_0000491001-mRNA-1">
    <property type="protein sequence ID" value="SMUV_0000491001-mRNA-1"/>
    <property type="gene ID" value="SMUV_0000491001"/>
</dbReference>
<proteinExistence type="inferred from homology"/>
<dbReference type="PANTHER" id="PTHR21035:SF2">
    <property type="entry name" value="SMALL RIBOSOMAL SUBUNIT PROTEIN MS26"/>
    <property type="match status" value="1"/>
</dbReference>
<feature type="region of interest" description="Disordered" evidence="10">
    <location>
        <begin position="237"/>
        <end position="261"/>
    </location>
</feature>
<evidence type="ECO:0000256" key="8">
    <source>
        <dbReference type="ARBA" id="ARBA00035344"/>
    </source>
</evidence>
<comment type="similarity">
    <text evidence="2">Belongs to the mitochondrion-specific ribosomal protein mS26 family.</text>
</comment>
<dbReference type="Proteomes" id="UP000046393">
    <property type="component" value="Unplaced"/>
</dbReference>
<evidence type="ECO:0000256" key="6">
    <source>
        <dbReference type="ARBA" id="ARBA00023274"/>
    </source>
</evidence>
<feature type="compositionally biased region" description="Pro residues" evidence="10">
    <location>
        <begin position="580"/>
        <end position="589"/>
    </location>
</feature>
<evidence type="ECO:0000256" key="9">
    <source>
        <dbReference type="SAM" id="Coils"/>
    </source>
</evidence>
<keyword evidence="4" id="KW-0689">Ribosomal protein</keyword>
<feature type="compositionally biased region" description="Polar residues" evidence="10">
    <location>
        <begin position="481"/>
        <end position="502"/>
    </location>
</feature>
<feature type="compositionally biased region" description="Pro residues" evidence="10">
    <location>
        <begin position="390"/>
        <end position="421"/>
    </location>
</feature>
<dbReference type="Pfam" id="PF02205">
    <property type="entry name" value="WH2"/>
    <property type="match status" value="1"/>
</dbReference>
<evidence type="ECO:0000256" key="1">
    <source>
        <dbReference type="ARBA" id="ARBA00004173"/>
    </source>
</evidence>
<feature type="compositionally biased region" description="Pro residues" evidence="10">
    <location>
        <begin position="429"/>
        <end position="457"/>
    </location>
</feature>
<dbReference type="InterPro" id="IPR026140">
    <property type="entry name" value="Ribosomal_mS26"/>
</dbReference>
<feature type="compositionally biased region" description="Polar residues" evidence="10">
    <location>
        <begin position="590"/>
        <end position="600"/>
    </location>
</feature>
<keyword evidence="12" id="KW-1185">Reference proteome</keyword>
<feature type="region of interest" description="Disordered" evidence="10">
    <location>
        <begin position="277"/>
        <end position="305"/>
    </location>
</feature>
<evidence type="ECO:0000313" key="12">
    <source>
        <dbReference type="Proteomes" id="UP000046393"/>
    </source>
</evidence>
<dbReference type="InterPro" id="IPR003124">
    <property type="entry name" value="WH2_dom"/>
</dbReference>
<evidence type="ECO:0000256" key="3">
    <source>
        <dbReference type="ARBA" id="ARBA00022946"/>
    </source>
</evidence>
<dbReference type="SMART" id="SM00246">
    <property type="entry name" value="WH2"/>
    <property type="match status" value="1"/>
</dbReference>
<reference evidence="13" key="1">
    <citation type="submission" date="2017-02" db="UniProtKB">
        <authorList>
            <consortium name="WormBaseParasite"/>
        </authorList>
    </citation>
    <scope>IDENTIFICATION</scope>
</reference>
<sequence length="779" mass="84034">MGYSLEQNMLGCINSVRFGTSILSGGDSCLRIVVLSSRGMRRKQPPPGKPPILPPSKKVRREWMSASDVKELLWRRHVYNNAVMSLRKVFKEEIEEKEKKGLGIDGLKKEEKEEFERLLQLNEQRNNRAAQLRKDKESTVMLKLEKKILENIKEKLDEEEQLSKEHTAEVLEMIERSKSFVTRENLDEKLQEALENPVVYDFAVDLQANRLYNPIPVKYLEGTPPIQTGRIYDLYSCSSMPIPPPPPPPPPSSSSSGGNDRQALLNQIHVGIKLRKTVTNDRSAPQIGSKTGNSGNTTLKLGGGSGHPGISVMSLAGGLFPNGVPSKPHDAKKSASVLNSSSNSSIKAGAFGGVKPSFPASKPVLQSSDRFSFPPPPPPNTYVRQGTDTAPPPPAPPPPPPPPPPSQIPPPPSQIPPPPSQFPSTLSQFPPPPSQASPPVPPNSAPPPPPPPPPPLAKPTHFTSYGDAAAIQKTQPPPNTPVRTSSNSSSFMATRQLLSQQIRMDFSQKVKPQPPALPVKRVPSNVLSQTLRPVKNSFGLMSSVRRSGSSEDLSRGVSNRSRAPPPPAGPGTGARISKPSGPPPPPPPQNRSAFSTSRQLHSSQPSHGPHPSQQLRSSRSSQSPHSSKPVGQPKNPPPYSHTYQQVSRPQRPKTSLAPNAPPVPRPPPPPATPTPSRPHPSAPPAQSSQPSRGFQQSYDSQSVASSLSNHSAPMSGRRAEEVPPEPPPRGSSCGAPDMTERFQFIPLSELPPPEAFSKTKKIYEYNGGKKRAPAVPTSG</sequence>
<feature type="coiled-coil region" evidence="9">
    <location>
        <begin position="104"/>
        <end position="169"/>
    </location>
</feature>
<feature type="domain" description="WH2" evidence="11">
    <location>
        <begin position="260"/>
        <end position="277"/>
    </location>
</feature>
<dbReference type="AlphaFoldDB" id="A0A0N5AK97"/>
<feature type="region of interest" description="Disordered" evidence="10">
    <location>
        <begin position="353"/>
        <end position="753"/>
    </location>
</feature>
<evidence type="ECO:0000256" key="2">
    <source>
        <dbReference type="ARBA" id="ARBA00009672"/>
    </source>
</evidence>
<dbReference type="STRING" id="451379.A0A0N5AK97"/>
<dbReference type="GO" id="GO:0003779">
    <property type="term" value="F:actin binding"/>
    <property type="evidence" value="ECO:0007669"/>
    <property type="project" value="InterPro"/>
</dbReference>
<evidence type="ECO:0000259" key="11">
    <source>
        <dbReference type="PROSITE" id="PS51082"/>
    </source>
</evidence>
<dbReference type="PANTHER" id="PTHR21035">
    <property type="entry name" value="28S RIBOSOMAL PROTEIN S26, MITOCHONDRIAL"/>
    <property type="match status" value="1"/>
</dbReference>
<protein>
    <recommendedName>
        <fullName evidence="7">Small ribosomal subunit protein mS26</fullName>
    </recommendedName>
    <alternativeName>
        <fullName evidence="8">28S ribosomal protein S26, mitochondrial</fullName>
    </alternativeName>
</protein>
<name>A0A0N5AK97_9BILA</name>
<evidence type="ECO:0000313" key="13">
    <source>
        <dbReference type="WBParaSite" id="SMUV_0000491001-mRNA-1"/>
    </source>
</evidence>
<evidence type="ECO:0000256" key="5">
    <source>
        <dbReference type="ARBA" id="ARBA00023128"/>
    </source>
</evidence>
<evidence type="ECO:0000256" key="7">
    <source>
        <dbReference type="ARBA" id="ARBA00035138"/>
    </source>
</evidence>
<evidence type="ECO:0000256" key="4">
    <source>
        <dbReference type="ARBA" id="ARBA00022980"/>
    </source>
</evidence>
<accession>A0A0N5AK97</accession>
<feature type="compositionally biased region" description="Low complexity" evidence="10">
    <location>
        <begin position="601"/>
        <end position="627"/>
    </location>
</feature>
<dbReference type="PROSITE" id="PS51082">
    <property type="entry name" value="WH2"/>
    <property type="match status" value="1"/>
</dbReference>
<feature type="compositionally biased region" description="Polar residues" evidence="10">
    <location>
        <begin position="280"/>
        <end position="299"/>
    </location>
</feature>
<evidence type="ECO:0000256" key="10">
    <source>
        <dbReference type="SAM" id="MobiDB-lite"/>
    </source>
</evidence>
<keyword evidence="5" id="KW-0496">Mitochondrion</keyword>
<keyword evidence="6" id="KW-0687">Ribonucleoprotein</keyword>
<organism evidence="12 13">
    <name type="scientific">Syphacia muris</name>
    <dbReference type="NCBI Taxonomy" id="451379"/>
    <lineage>
        <taxon>Eukaryota</taxon>
        <taxon>Metazoa</taxon>
        <taxon>Ecdysozoa</taxon>
        <taxon>Nematoda</taxon>
        <taxon>Chromadorea</taxon>
        <taxon>Rhabditida</taxon>
        <taxon>Spirurina</taxon>
        <taxon>Oxyuridomorpha</taxon>
        <taxon>Oxyuroidea</taxon>
        <taxon>Oxyuridae</taxon>
        <taxon>Syphacia</taxon>
    </lineage>
</organism>
<comment type="subcellular location">
    <subcellularLocation>
        <location evidence="1">Mitochondrion</location>
    </subcellularLocation>
</comment>
<feature type="compositionally biased region" description="Pro residues" evidence="10">
    <location>
        <begin position="241"/>
        <end position="252"/>
    </location>
</feature>
<dbReference type="GO" id="GO:0005763">
    <property type="term" value="C:mitochondrial small ribosomal subunit"/>
    <property type="evidence" value="ECO:0007669"/>
    <property type="project" value="InterPro"/>
</dbReference>
<feature type="compositionally biased region" description="Polar residues" evidence="10">
    <location>
        <begin position="692"/>
        <end position="712"/>
    </location>
</feature>
<keyword evidence="9" id="KW-0175">Coiled coil</keyword>